<protein>
    <submittedName>
        <fullName evidence="1">Uncharacterized protein</fullName>
    </submittedName>
</protein>
<reference evidence="1" key="1">
    <citation type="journal article" date="2014" name="Int. J. Syst. Evol. Microbiol.">
        <title>Complete genome sequence of Corynebacterium casei LMG S-19264T (=DSM 44701T), isolated from a smear-ripened cheese.</title>
        <authorList>
            <consortium name="US DOE Joint Genome Institute (JGI-PGF)"/>
            <person name="Walter F."/>
            <person name="Albersmeier A."/>
            <person name="Kalinowski J."/>
            <person name="Ruckert C."/>
        </authorList>
    </citation>
    <scope>NUCLEOTIDE SEQUENCE</scope>
    <source>
        <strain evidence="1">KCTC 12870</strain>
    </source>
</reference>
<organism evidence="1 2">
    <name type="scientific">Cerasicoccus arenae</name>
    <dbReference type="NCBI Taxonomy" id="424488"/>
    <lineage>
        <taxon>Bacteria</taxon>
        <taxon>Pseudomonadati</taxon>
        <taxon>Verrucomicrobiota</taxon>
        <taxon>Opitutia</taxon>
        <taxon>Puniceicoccales</taxon>
        <taxon>Cerasicoccaceae</taxon>
        <taxon>Cerasicoccus</taxon>
    </lineage>
</organism>
<name>A0A8J3D9E3_9BACT</name>
<comment type="caution">
    <text evidence="1">The sequence shown here is derived from an EMBL/GenBank/DDBJ whole genome shotgun (WGS) entry which is preliminary data.</text>
</comment>
<dbReference type="Proteomes" id="UP000642829">
    <property type="component" value="Unassembled WGS sequence"/>
</dbReference>
<accession>A0A8J3D9E3</accession>
<sequence length="72" mass="8214">MHCVDPHLALVFDLESTLKWEAKVLVQHIEAFNIPGRMKGEGKDCFWIKNVEAIGNSNFFGGQIEEVIRSLR</sequence>
<reference evidence="1" key="2">
    <citation type="submission" date="2020-09" db="EMBL/GenBank/DDBJ databases">
        <authorList>
            <person name="Sun Q."/>
            <person name="Kim S."/>
        </authorList>
    </citation>
    <scope>NUCLEOTIDE SEQUENCE</scope>
    <source>
        <strain evidence="1">KCTC 12870</strain>
    </source>
</reference>
<dbReference type="EMBL" id="BMXG01000001">
    <property type="protein sequence ID" value="GHB91255.1"/>
    <property type="molecule type" value="Genomic_DNA"/>
</dbReference>
<evidence type="ECO:0000313" key="2">
    <source>
        <dbReference type="Proteomes" id="UP000642829"/>
    </source>
</evidence>
<proteinExistence type="predicted"/>
<dbReference type="AlphaFoldDB" id="A0A8J3D9E3"/>
<gene>
    <name evidence="1" type="ORF">GCM10007047_02870</name>
</gene>
<evidence type="ECO:0000313" key="1">
    <source>
        <dbReference type="EMBL" id="GHB91255.1"/>
    </source>
</evidence>
<keyword evidence="2" id="KW-1185">Reference proteome</keyword>